<proteinExistence type="predicted"/>
<gene>
    <name evidence="9" type="ORF">SAMN04488692_1486</name>
</gene>
<dbReference type="PANTHER" id="PTHR43124:SF3">
    <property type="entry name" value="CHLORAMPHENICOL EFFLUX PUMP RV0191"/>
    <property type="match status" value="1"/>
</dbReference>
<evidence type="ECO:0000313" key="9">
    <source>
        <dbReference type="EMBL" id="SDM51427.1"/>
    </source>
</evidence>
<feature type="transmembrane region" description="Helical" evidence="7">
    <location>
        <begin position="76"/>
        <end position="95"/>
    </location>
</feature>
<feature type="transmembrane region" description="Helical" evidence="7">
    <location>
        <begin position="43"/>
        <end position="64"/>
    </location>
</feature>
<dbReference type="GO" id="GO:0022857">
    <property type="term" value="F:transmembrane transporter activity"/>
    <property type="evidence" value="ECO:0007669"/>
    <property type="project" value="InterPro"/>
</dbReference>
<dbReference type="InterPro" id="IPR011701">
    <property type="entry name" value="MFS"/>
</dbReference>
<keyword evidence="4 7" id="KW-0812">Transmembrane</keyword>
<feature type="transmembrane region" description="Helical" evidence="7">
    <location>
        <begin position="362"/>
        <end position="382"/>
    </location>
</feature>
<dbReference type="Gene3D" id="1.20.1250.20">
    <property type="entry name" value="MFS general substrate transporter like domains"/>
    <property type="match status" value="1"/>
</dbReference>
<dbReference type="RefSeq" id="WP_159429965.1">
    <property type="nucleotide sequence ID" value="NZ_FNGO01000048.1"/>
</dbReference>
<feature type="domain" description="Major facilitator superfamily (MFS) profile" evidence="8">
    <location>
        <begin position="10"/>
        <end position="386"/>
    </location>
</feature>
<evidence type="ECO:0000256" key="3">
    <source>
        <dbReference type="ARBA" id="ARBA00022475"/>
    </source>
</evidence>
<keyword evidence="5 7" id="KW-1133">Transmembrane helix</keyword>
<evidence type="ECO:0000259" key="8">
    <source>
        <dbReference type="PROSITE" id="PS50850"/>
    </source>
</evidence>
<dbReference type="STRING" id="321763.SAMN04488692_1486"/>
<organism evidence="9 10">
    <name type="scientific">Halarsenatibacter silvermanii</name>
    <dbReference type="NCBI Taxonomy" id="321763"/>
    <lineage>
        <taxon>Bacteria</taxon>
        <taxon>Bacillati</taxon>
        <taxon>Bacillota</taxon>
        <taxon>Clostridia</taxon>
        <taxon>Halanaerobiales</taxon>
        <taxon>Halarsenatibacteraceae</taxon>
        <taxon>Halarsenatibacter</taxon>
    </lineage>
</organism>
<protein>
    <submittedName>
        <fullName evidence="9">Predicted arabinose efflux permease, MFS family</fullName>
    </submittedName>
</protein>
<dbReference type="GO" id="GO:0005886">
    <property type="term" value="C:plasma membrane"/>
    <property type="evidence" value="ECO:0007669"/>
    <property type="project" value="UniProtKB-SubCell"/>
</dbReference>
<evidence type="ECO:0000256" key="4">
    <source>
        <dbReference type="ARBA" id="ARBA00022692"/>
    </source>
</evidence>
<feature type="transmembrane region" description="Helical" evidence="7">
    <location>
        <begin position="101"/>
        <end position="122"/>
    </location>
</feature>
<accession>A0A1G9TUR2</accession>
<feature type="transmembrane region" description="Helical" evidence="7">
    <location>
        <begin position="270"/>
        <end position="290"/>
    </location>
</feature>
<dbReference type="Proteomes" id="UP000199476">
    <property type="component" value="Unassembled WGS sequence"/>
</dbReference>
<dbReference type="EMBL" id="FNGO01000048">
    <property type="protein sequence ID" value="SDM51427.1"/>
    <property type="molecule type" value="Genomic_DNA"/>
</dbReference>
<dbReference type="PANTHER" id="PTHR43124">
    <property type="entry name" value="PURINE EFFLUX PUMP PBUE"/>
    <property type="match status" value="1"/>
</dbReference>
<dbReference type="InterPro" id="IPR036259">
    <property type="entry name" value="MFS_trans_sf"/>
</dbReference>
<keyword evidence="6 7" id="KW-0472">Membrane</keyword>
<sequence>MSGKNDAKTAVLLLGAMGFWVMGDNYAASPMLVDIAQDFGLEIGTAAMVVVAYMIPFGLFTFIFGPLGDRYGKLRIITIASFGTAIFSSLGALAFNFPSLLAVRAINGGFAAAILPVSVSYIGDIFNKPRAVMNAIGQMMGSFFLGAAAATAIGGGLSFIGSWRLVYLTYGVAELVIVVIILKSLQFDEGTAEKLSFRRAYSNAFKRPMLLKTVALLFLIGFAVFGSFTYLGDFFVEMTGYNILVVGLILTLFGLAAFTGGRNVGNMRQLLGPKLLILAGLVGIISWLPLGFWPGLVFAVPALIGFGLAFVTLQSTILVTAQKQMPRQRGTVMSLASFNMFVGGGTGVTINRLLLNFWGYQAIYLIAGTAVLIVGFLIYLVINTLPAD</sequence>
<evidence type="ECO:0000256" key="7">
    <source>
        <dbReference type="SAM" id="Phobius"/>
    </source>
</evidence>
<keyword evidence="3" id="KW-1003">Cell membrane</keyword>
<name>A0A1G9TUR2_9FIRM</name>
<feature type="transmembrane region" description="Helical" evidence="7">
    <location>
        <begin position="209"/>
        <end position="232"/>
    </location>
</feature>
<keyword evidence="10" id="KW-1185">Reference proteome</keyword>
<dbReference type="InterPro" id="IPR050189">
    <property type="entry name" value="MFS_Efflux_Transporters"/>
</dbReference>
<comment type="subcellular location">
    <subcellularLocation>
        <location evidence="1">Cell membrane</location>
        <topology evidence="1">Multi-pass membrane protein</topology>
    </subcellularLocation>
</comment>
<evidence type="ECO:0000256" key="5">
    <source>
        <dbReference type="ARBA" id="ARBA00022989"/>
    </source>
</evidence>
<evidence type="ECO:0000256" key="2">
    <source>
        <dbReference type="ARBA" id="ARBA00022448"/>
    </source>
</evidence>
<feature type="transmembrane region" description="Helical" evidence="7">
    <location>
        <begin position="143"/>
        <end position="161"/>
    </location>
</feature>
<reference evidence="9 10" key="1">
    <citation type="submission" date="2016-10" db="EMBL/GenBank/DDBJ databases">
        <authorList>
            <person name="de Groot N.N."/>
        </authorList>
    </citation>
    <scope>NUCLEOTIDE SEQUENCE [LARGE SCALE GENOMIC DNA]</scope>
    <source>
        <strain evidence="9 10">SLAS-1</strain>
    </source>
</reference>
<feature type="transmembrane region" description="Helical" evidence="7">
    <location>
        <begin position="331"/>
        <end position="350"/>
    </location>
</feature>
<evidence type="ECO:0000313" key="10">
    <source>
        <dbReference type="Proteomes" id="UP000199476"/>
    </source>
</evidence>
<dbReference type="Pfam" id="PF07690">
    <property type="entry name" value="MFS_1"/>
    <property type="match status" value="1"/>
</dbReference>
<dbReference type="AlphaFoldDB" id="A0A1G9TUR2"/>
<dbReference type="OrthoDB" id="9816041at2"/>
<evidence type="ECO:0000256" key="6">
    <source>
        <dbReference type="ARBA" id="ARBA00023136"/>
    </source>
</evidence>
<keyword evidence="2" id="KW-0813">Transport</keyword>
<dbReference type="InterPro" id="IPR020846">
    <property type="entry name" value="MFS_dom"/>
</dbReference>
<dbReference type="SUPFAM" id="SSF103473">
    <property type="entry name" value="MFS general substrate transporter"/>
    <property type="match status" value="1"/>
</dbReference>
<feature type="transmembrane region" description="Helical" evidence="7">
    <location>
        <begin position="238"/>
        <end position="258"/>
    </location>
</feature>
<dbReference type="PROSITE" id="PS50850">
    <property type="entry name" value="MFS"/>
    <property type="match status" value="1"/>
</dbReference>
<evidence type="ECO:0000256" key="1">
    <source>
        <dbReference type="ARBA" id="ARBA00004651"/>
    </source>
</evidence>
<feature type="transmembrane region" description="Helical" evidence="7">
    <location>
        <begin position="167"/>
        <end position="188"/>
    </location>
</feature>
<feature type="transmembrane region" description="Helical" evidence="7">
    <location>
        <begin position="296"/>
        <end position="319"/>
    </location>
</feature>